<gene>
    <name evidence="2" type="ORF">MNBD_NITROSPINAE05-1191</name>
</gene>
<dbReference type="InterPro" id="IPR016187">
    <property type="entry name" value="CTDL_fold"/>
</dbReference>
<reference evidence="2" key="1">
    <citation type="submission" date="2018-06" db="EMBL/GenBank/DDBJ databases">
        <authorList>
            <person name="Zhirakovskaya E."/>
        </authorList>
    </citation>
    <scope>NUCLEOTIDE SEQUENCE</scope>
</reference>
<accession>A0A3B1D4N6</accession>
<dbReference type="PANTHER" id="PTHR23150">
    <property type="entry name" value="SULFATASE MODIFYING FACTOR 1, 2"/>
    <property type="match status" value="1"/>
</dbReference>
<proteinExistence type="predicted"/>
<dbReference type="EMBL" id="UOGG01000172">
    <property type="protein sequence ID" value="VAX31753.1"/>
    <property type="molecule type" value="Genomic_DNA"/>
</dbReference>
<dbReference type="InterPro" id="IPR005532">
    <property type="entry name" value="SUMF_dom"/>
</dbReference>
<protein>
    <submittedName>
        <fullName evidence="2">Sulfatase modifying factor 1 (C-alpha-formyglycine- generating enzyme 1)</fullName>
    </submittedName>
</protein>
<dbReference type="InterPro" id="IPR042095">
    <property type="entry name" value="SUMF_sf"/>
</dbReference>
<organism evidence="2">
    <name type="scientific">hydrothermal vent metagenome</name>
    <dbReference type="NCBI Taxonomy" id="652676"/>
    <lineage>
        <taxon>unclassified sequences</taxon>
        <taxon>metagenomes</taxon>
        <taxon>ecological metagenomes</taxon>
    </lineage>
</organism>
<dbReference type="Gene3D" id="3.90.1580.10">
    <property type="entry name" value="paralog of FGE (formylglycine-generating enzyme)"/>
    <property type="match status" value="1"/>
</dbReference>
<dbReference type="SUPFAM" id="SSF56436">
    <property type="entry name" value="C-type lectin-like"/>
    <property type="match status" value="1"/>
</dbReference>
<feature type="non-terminal residue" evidence="2">
    <location>
        <position position="1"/>
    </location>
</feature>
<dbReference type="AlphaFoldDB" id="A0A3B1D4N6"/>
<sequence length="354" mass="40150">KKPGVAFDMVKDIQDAASKFPKRDELVFFSGWILFESGQIENANPFLKNYLKQNPSGEFAGEARSLLQGLTFKKAVAPKTKAPKDMAWVPSGSFTMGSNNNGLDEAPEHDVFLDAFFIDVYEVSAKDFAEYLNTAKTPKVFYLANKFGTLFYNGRYQTRSGLESLPINNVSWAGANSYCRFIGKRLPTEAEWEKAARGTDKRIFPWGNSSPTPERARYFQSWMNNTAHRVMVPVSDLPDGKSPFGLHNMAGNVKEWVDDWYDREYYVDSSEYKNPKGPIGGEFKVLRGGSWRDLGGFVYSSFRNNSDRATRMDDYGFRCAQSVTAEKSKQKLTLRKNKPLAHDRYFHNISQNGL</sequence>
<dbReference type="PANTHER" id="PTHR23150:SF19">
    <property type="entry name" value="FORMYLGLYCINE-GENERATING ENZYME"/>
    <property type="match status" value="1"/>
</dbReference>
<dbReference type="Pfam" id="PF03781">
    <property type="entry name" value="FGE-sulfatase"/>
    <property type="match status" value="1"/>
</dbReference>
<feature type="domain" description="Sulfatase-modifying factor enzyme-like" evidence="1">
    <location>
        <begin position="84"/>
        <end position="320"/>
    </location>
</feature>
<evidence type="ECO:0000313" key="2">
    <source>
        <dbReference type="EMBL" id="VAX31753.1"/>
    </source>
</evidence>
<name>A0A3B1D4N6_9ZZZZ</name>
<dbReference type="InterPro" id="IPR051043">
    <property type="entry name" value="Sulfatase_Mod_Factor_Kinase"/>
</dbReference>
<evidence type="ECO:0000259" key="1">
    <source>
        <dbReference type="Pfam" id="PF03781"/>
    </source>
</evidence>
<dbReference type="GO" id="GO:0120147">
    <property type="term" value="F:formylglycine-generating oxidase activity"/>
    <property type="evidence" value="ECO:0007669"/>
    <property type="project" value="TreeGrafter"/>
</dbReference>